<evidence type="ECO:0000313" key="1">
    <source>
        <dbReference type="EMBL" id="GCD11659.1"/>
    </source>
</evidence>
<comment type="caution">
    <text evidence="1">The sequence shown here is derived from an EMBL/GenBank/DDBJ whole genome shotgun (WGS) entry which is preliminary data.</text>
</comment>
<proteinExistence type="predicted"/>
<sequence length="154" mass="18214">MDIKKHLNEIVNKEVYSRVNSHVAIGELDSSEIEYIKKCKNFEYVDFEDRASDFFRETKMTIKIFDTGDFFKYIKQLSSKSDKILVIDNLQIIQNILYSLDGEGNHLKQFFVSMINQSFTKEVLFIFSNIRIMKMEKCLKKADFPQKNTIKWGD</sequence>
<organism evidence="1 2">
    <name type="scientific">Clostridium tagluense</name>
    <dbReference type="NCBI Taxonomy" id="360422"/>
    <lineage>
        <taxon>Bacteria</taxon>
        <taxon>Bacillati</taxon>
        <taxon>Bacillota</taxon>
        <taxon>Clostridia</taxon>
        <taxon>Eubacteriales</taxon>
        <taxon>Clostridiaceae</taxon>
        <taxon>Clostridium</taxon>
    </lineage>
</organism>
<dbReference type="EMBL" id="BHYK01000020">
    <property type="protein sequence ID" value="GCD11659.1"/>
    <property type="molecule type" value="Genomic_DNA"/>
</dbReference>
<gene>
    <name evidence="1" type="ORF">Ctaglu_32820</name>
</gene>
<reference evidence="1 2" key="1">
    <citation type="submission" date="2018-11" db="EMBL/GenBank/DDBJ databases">
        <title>Genome sequencing and assembly of Clostridium tagluense strain A121.</title>
        <authorList>
            <person name="Murakami T."/>
            <person name="Segawa T."/>
            <person name="Shcherbakova V.A."/>
            <person name="Mori H."/>
            <person name="Yoshimura Y."/>
        </authorList>
    </citation>
    <scope>NUCLEOTIDE SEQUENCE [LARGE SCALE GENOMIC DNA]</scope>
    <source>
        <strain evidence="1 2">A121</strain>
    </source>
</reference>
<protein>
    <submittedName>
        <fullName evidence="1">Uncharacterized protein</fullName>
    </submittedName>
</protein>
<evidence type="ECO:0000313" key="2">
    <source>
        <dbReference type="Proteomes" id="UP000287872"/>
    </source>
</evidence>
<dbReference type="AlphaFoldDB" id="A0A401UQ51"/>
<dbReference type="OrthoDB" id="9828475at2"/>
<keyword evidence="2" id="KW-1185">Reference proteome</keyword>
<accession>A0A401UQ51</accession>
<dbReference type="Proteomes" id="UP000287872">
    <property type="component" value="Unassembled WGS sequence"/>
</dbReference>
<dbReference type="RefSeq" id="WP_125003659.1">
    <property type="nucleotide sequence ID" value="NZ_BHYK01000020.1"/>
</dbReference>
<name>A0A401UQ51_9CLOT</name>